<sequence>MYPSKDIDLKSCKLETEKGIDINDFKRVYKDISPKIEFVYALIDFYVLKGFYFSLKSKIYIWKVEIRFSFYNA</sequence>
<reference evidence="1" key="1">
    <citation type="submission" date="2022-12" db="EMBL/GenBank/DDBJ databases">
        <title>B. miyamotoi WGS.</title>
        <authorList>
            <person name="Kuleshov K.V."/>
            <person name="Hoornstra D."/>
            <person name="Hovius J.W."/>
            <person name="Platonov A.E."/>
            <person name="Telford S.R. III."/>
        </authorList>
    </citation>
    <scope>NUCLEOTIDE SEQUENCE</scope>
    <source>
        <strain evidence="1">410</strain>
    </source>
</reference>
<proteinExistence type="predicted"/>
<dbReference type="EMBL" id="CP114637">
    <property type="protein sequence ID" value="WAZ91343.1"/>
    <property type="molecule type" value="Genomic_DNA"/>
</dbReference>
<evidence type="ECO:0000313" key="1">
    <source>
        <dbReference type="EMBL" id="WAZ91343.1"/>
    </source>
</evidence>
<organism evidence="1 2">
    <name type="scientific">Borrelia miyamotoi</name>
    <dbReference type="NCBI Taxonomy" id="47466"/>
    <lineage>
        <taxon>Bacteria</taxon>
        <taxon>Pseudomonadati</taxon>
        <taxon>Spirochaetota</taxon>
        <taxon>Spirochaetia</taxon>
        <taxon>Spirochaetales</taxon>
        <taxon>Borreliaceae</taxon>
        <taxon>Borrelia</taxon>
    </lineage>
</organism>
<gene>
    <name evidence="1" type="ORF">O5398_02295</name>
</gene>
<evidence type="ECO:0000313" key="2">
    <source>
        <dbReference type="Proteomes" id="UP001164544"/>
    </source>
</evidence>
<dbReference type="RefSeq" id="WP_231932064.1">
    <property type="nucleotide sequence ID" value="NZ_CP114624.1"/>
</dbReference>
<protein>
    <submittedName>
        <fullName evidence="1">Uncharacterized protein</fullName>
    </submittedName>
</protein>
<accession>A0AAQ2X1F1</accession>
<dbReference type="Proteomes" id="UP001164544">
    <property type="component" value="Chromosome"/>
</dbReference>
<dbReference type="AlphaFoldDB" id="A0AAQ2X1F1"/>
<name>A0AAQ2X1F1_9SPIR</name>